<dbReference type="OrthoDB" id="5791869at2"/>
<dbReference type="RefSeq" id="WP_147251011.1">
    <property type="nucleotide sequence ID" value="NZ_QNRT01000002.1"/>
</dbReference>
<dbReference type="Pfam" id="PF13417">
    <property type="entry name" value="GST_N_3"/>
    <property type="match status" value="1"/>
</dbReference>
<dbReference type="SUPFAM" id="SSF47616">
    <property type="entry name" value="GST C-terminal domain-like"/>
    <property type="match status" value="1"/>
</dbReference>
<sequence length="305" mass="34067">MILHHYDLSPYSEKIRLMFGYTGLAWQSAISPPMPPRPIVDPLVGGYRRIPVAQIGADLFCDTRIIAAEIAALSNRPELAYTGCSSQAQSFIDQTYSERFMAIVQTAVPKSVLAMLVTRYWPWQIVKLMKDRAGIGKTSNMPRVKRSDLEVRLDQFKAELEQQLLAHDFLFSDTPTLADFAAYHLVWFADLTRPGVFLDGCDKALAWQARMKAFGHGNKAKISRDFVFQTALESQPRGLSAELLSHPDVGASVSIEPNDYARDSVTGLLVGADDSRWVIARHTKQFGILHVHFPTSGYQLTTNGH</sequence>
<name>A0A395JLQ9_9GAMM</name>
<dbReference type="EMBL" id="QNRT01000002">
    <property type="protein sequence ID" value="RBP51736.1"/>
    <property type="molecule type" value="Genomic_DNA"/>
</dbReference>
<reference evidence="2 3" key="1">
    <citation type="submission" date="2018-06" db="EMBL/GenBank/DDBJ databases">
        <title>Genomic Encyclopedia of Type Strains, Phase IV (KMG-IV): sequencing the most valuable type-strain genomes for metagenomic binning, comparative biology and taxonomic classification.</title>
        <authorList>
            <person name="Goeker M."/>
        </authorList>
    </citation>
    <scope>NUCLEOTIDE SEQUENCE [LARGE SCALE GENOMIC DNA]</scope>
    <source>
        <strain evidence="2 3">DSM 24032</strain>
    </source>
</reference>
<feature type="domain" description="GST N-terminal" evidence="1">
    <location>
        <begin position="1"/>
        <end position="78"/>
    </location>
</feature>
<dbReference type="InterPro" id="IPR036249">
    <property type="entry name" value="Thioredoxin-like_sf"/>
</dbReference>
<evidence type="ECO:0000259" key="1">
    <source>
        <dbReference type="PROSITE" id="PS50404"/>
    </source>
</evidence>
<evidence type="ECO:0000313" key="2">
    <source>
        <dbReference type="EMBL" id="RBP51736.1"/>
    </source>
</evidence>
<dbReference type="Pfam" id="PF13410">
    <property type="entry name" value="GST_C_2"/>
    <property type="match status" value="1"/>
</dbReference>
<gene>
    <name evidence="2" type="ORF">DFR28_1021169</name>
</gene>
<protein>
    <submittedName>
        <fullName evidence="2">Glutathione S-transferase</fullName>
    </submittedName>
</protein>
<dbReference type="InterPro" id="IPR036282">
    <property type="entry name" value="Glutathione-S-Trfase_C_sf"/>
</dbReference>
<dbReference type="CDD" id="cd00299">
    <property type="entry name" value="GST_C_family"/>
    <property type="match status" value="1"/>
</dbReference>
<dbReference type="PROSITE" id="PS50404">
    <property type="entry name" value="GST_NTER"/>
    <property type="match status" value="1"/>
</dbReference>
<dbReference type="Proteomes" id="UP000253083">
    <property type="component" value="Unassembled WGS sequence"/>
</dbReference>
<evidence type="ECO:0000313" key="3">
    <source>
        <dbReference type="Proteomes" id="UP000253083"/>
    </source>
</evidence>
<keyword evidence="2" id="KW-0808">Transferase</keyword>
<comment type="caution">
    <text evidence="2">The sequence shown here is derived from an EMBL/GenBank/DDBJ whole genome shotgun (WGS) entry which is preliminary data.</text>
</comment>
<dbReference type="Gene3D" id="3.40.30.110">
    <property type="match status" value="2"/>
</dbReference>
<dbReference type="InterPro" id="IPR004045">
    <property type="entry name" value="Glutathione_S-Trfase_N"/>
</dbReference>
<organism evidence="2 3">
    <name type="scientific">Arenicella xantha</name>
    <dbReference type="NCBI Taxonomy" id="644221"/>
    <lineage>
        <taxon>Bacteria</taxon>
        <taxon>Pseudomonadati</taxon>
        <taxon>Pseudomonadota</taxon>
        <taxon>Gammaproteobacteria</taxon>
        <taxon>Arenicellales</taxon>
        <taxon>Arenicellaceae</taxon>
        <taxon>Arenicella</taxon>
    </lineage>
</organism>
<dbReference type="SUPFAM" id="SSF52833">
    <property type="entry name" value="Thioredoxin-like"/>
    <property type="match status" value="1"/>
</dbReference>
<dbReference type="CDD" id="cd00570">
    <property type="entry name" value="GST_N_family"/>
    <property type="match status" value="1"/>
</dbReference>
<dbReference type="GO" id="GO:0016740">
    <property type="term" value="F:transferase activity"/>
    <property type="evidence" value="ECO:0007669"/>
    <property type="project" value="UniProtKB-KW"/>
</dbReference>
<keyword evidence="3" id="KW-1185">Reference proteome</keyword>
<proteinExistence type="predicted"/>
<dbReference type="AlphaFoldDB" id="A0A395JLQ9"/>
<accession>A0A395JLQ9</accession>
<dbReference type="InParanoid" id="A0A395JLQ9"/>